<evidence type="ECO:0000256" key="2">
    <source>
        <dbReference type="ARBA" id="ARBA00022692"/>
    </source>
</evidence>
<feature type="transmembrane region" description="Helical" evidence="5">
    <location>
        <begin position="49"/>
        <end position="71"/>
    </location>
</feature>
<dbReference type="Pfam" id="PF06305">
    <property type="entry name" value="LapA_dom"/>
    <property type="match status" value="1"/>
</dbReference>
<keyword evidence="2 5" id="KW-0812">Transmembrane</keyword>
<evidence type="ECO:0000256" key="1">
    <source>
        <dbReference type="ARBA" id="ARBA00022475"/>
    </source>
</evidence>
<reference evidence="8" key="1">
    <citation type="journal article" date="2019" name="Int. J. Syst. Evol. Microbiol.">
        <title>The Global Catalogue of Microorganisms (GCM) 10K type strain sequencing project: providing services to taxonomists for standard genome sequencing and annotation.</title>
        <authorList>
            <consortium name="The Broad Institute Genomics Platform"/>
            <consortium name="The Broad Institute Genome Sequencing Center for Infectious Disease"/>
            <person name="Wu L."/>
            <person name="Ma J."/>
        </authorList>
    </citation>
    <scope>NUCLEOTIDE SEQUENCE [LARGE SCALE GENOMIC DNA]</scope>
    <source>
        <strain evidence="8">JCM 18401</strain>
    </source>
</reference>
<gene>
    <name evidence="5" type="primary">lapA</name>
    <name evidence="7" type="ORF">GCM10023333_41340</name>
</gene>
<dbReference type="RefSeq" id="WP_345337426.1">
    <property type="nucleotide sequence ID" value="NZ_BAABJZ010000106.1"/>
</dbReference>
<accession>A0ABP9FKJ2</accession>
<dbReference type="InterPro" id="IPR032906">
    <property type="entry name" value="LapA"/>
</dbReference>
<evidence type="ECO:0000256" key="3">
    <source>
        <dbReference type="ARBA" id="ARBA00022989"/>
    </source>
</evidence>
<keyword evidence="3 5" id="KW-1133">Transmembrane helix</keyword>
<comment type="function">
    <text evidence="5">Involved in the assembly of lipopolysaccharide (LPS).</text>
</comment>
<protein>
    <recommendedName>
        <fullName evidence="5">Probable lipopolysaccharide assembly protein A</fullName>
    </recommendedName>
</protein>
<dbReference type="Proteomes" id="UP001499988">
    <property type="component" value="Unassembled WGS sequence"/>
</dbReference>
<dbReference type="EMBL" id="BAABJZ010000106">
    <property type="protein sequence ID" value="GAA4902941.1"/>
    <property type="molecule type" value="Genomic_DNA"/>
</dbReference>
<evidence type="ECO:0000313" key="8">
    <source>
        <dbReference type="Proteomes" id="UP001499988"/>
    </source>
</evidence>
<evidence type="ECO:0000256" key="5">
    <source>
        <dbReference type="HAMAP-Rule" id="MF_01948"/>
    </source>
</evidence>
<evidence type="ECO:0000256" key="4">
    <source>
        <dbReference type="ARBA" id="ARBA00023136"/>
    </source>
</evidence>
<keyword evidence="5" id="KW-0997">Cell inner membrane</keyword>
<keyword evidence="4 5" id="KW-0472">Membrane</keyword>
<comment type="similarity">
    <text evidence="5">Belongs to the LapA family.</text>
</comment>
<dbReference type="InterPro" id="IPR010445">
    <property type="entry name" value="LapA_dom"/>
</dbReference>
<evidence type="ECO:0000313" key="7">
    <source>
        <dbReference type="EMBL" id="GAA4902941.1"/>
    </source>
</evidence>
<keyword evidence="8" id="KW-1185">Reference proteome</keyword>
<evidence type="ECO:0000259" key="6">
    <source>
        <dbReference type="Pfam" id="PF06305"/>
    </source>
</evidence>
<comment type="subcellular location">
    <subcellularLocation>
        <location evidence="5">Cell inner membrane</location>
        <topology evidence="5">Single-pass membrane protein</topology>
    </subcellularLocation>
</comment>
<comment type="caution">
    <text evidence="7">The sequence shown here is derived from an EMBL/GenBank/DDBJ whole genome shotgun (WGS) entry which is preliminary data.</text>
</comment>
<dbReference type="HAMAP" id="MF_01948">
    <property type="entry name" value="LPS_assembly_LapA"/>
    <property type="match status" value="1"/>
</dbReference>
<sequence length="97" mass="10837">MDKRVGVKAFIITACVAALFLVALAFGARNEHLVSINYFIAQGEFLLPWVMAAAFLAGFVVSWLLALVLVLKQKLMIRQLKSRCQRLQNSLDKDQQG</sequence>
<proteinExistence type="inferred from homology"/>
<comment type="caution">
    <text evidence="5">Lacks conserved residue(s) required for the propagation of feature annotation.</text>
</comment>
<organism evidence="7 8">
    <name type="scientific">Ferrimonas pelagia</name>
    <dbReference type="NCBI Taxonomy" id="1177826"/>
    <lineage>
        <taxon>Bacteria</taxon>
        <taxon>Pseudomonadati</taxon>
        <taxon>Pseudomonadota</taxon>
        <taxon>Gammaproteobacteria</taxon>
        <taxon>Alteromonadales</taxon>
        <taxon>Ferrimonadaceae</taxon>
        <taxon>Ferrimonas</taxon>
    </lineage>
</organism>
<name>A0ABP9FKJ2_9GAMM</name>
<feature type="domain" description="Lipopolysaccharide assembly protein A" evidence="6">
    <location>
        <begin position="30"/>
        <end position="91"/>
    </location>
</feature>
<keyword evidence="1 5" id="KW-1003">Cell membrane</keyword>